<feature type="compositionally biased region" description="Basic and acidic residues" evidence="2">
    <location>
        <begin position="324"/>
        <end position="334"/>
    </location>
</feature>
<evidence type="ECO:0000313" key="4">
    <source>
        <dbReference type="Proteomes" id="UP001172101"/>
    </source>
</evidence>
<dbReference type="Pfam" id="PF04502">
    <property type="entry name" value="Saf4_Yju2"/>
    <property type="match status" value="1"/>
</dbReference>
<evidence type="ECO:0000256" key="2">
    <source>
        <dbReference type="SAM" id="MobiDB-lite"/>
    </source>
</evidence>
<proteinExistence type="inferred from homology"/>
<dbReference type="PANTHER" id="PTHR12111:SF2">
    <property type="entry name" value="SPLICING FACTOR YJU2B-RELATED"/>
    <property type="match status" value="1"/>
</dbReference>
<protein>
    <submittedName>
        <fullName evidence="3">CWC16 protein</fullName>
    </submittedName>
</protein>
<dbReference type="AlphaFoldDB" id="A0AA40A5P6"/>
<comment type="caution">
    <text evidence="3">The sequence shown here is derived from an EMBL/GenBank/DDBJ whole genome shotgun (WGS) entry which is preliminary data.</text>
</comment>
<keyword evidence="4" id="KW-1185">Reference proteome</keyword>
<dbReference type="GO" id="GO:0000398">
    <property type="term" value="P:mRNA splicing, via spliceosome"/>
    <property type="evidence" value="ECO:0007669"/>
    <property type="project" value="InterPro"/>
</dbReference>
<feature type="compositionally biased region" description="Polar residues" evidence="2">
    <location>
        <begin position="377"/>
        <end position="387"/>
    </location>
</feature>
<dbReference type="EMBL" id="JAUIRO010000006">
    <property type="protein sequence ID" value="KAK0709665.1"/>
    <property type="molecule type" value="Genomic_DNA"/>
</dbReference>
<feature type="region of interest" description="Disordered" evidence="2">
    <location>
        <begin position="258"/>
        <end position="290"/>
    </location>
</feature>
<feature type="compositionally biased region" description="Basic and acidic residues" evidence="2">
    <location>
        <begin position="262"/>
        <end position="278"/>
    </location>
</feature>
<reference evidence="3" key="1">
    <citation type="submission" date="2023-06" db="EMBL/GenBank/DDBJ databases">
        <title>Genome-scale phylogeny and comparative genomics of the fungal order Sordariales.</title>
        <authorList>
            <consortium name="Lawrence Berkeley National Laboratory"/>
            <person name="Hensen N."/>
            <person name="Bonometti L."/>
            <person name="Westerberg I."/>
            <person name="Brannstrom I.O."/>
            <person name="Guillou S."/>
            <person name="Cros-Aarteil S."/>
            <person name="Calhoun S."/>
            <person name="Haridas S."/>
            <person name="Kuo A."/>
            <person name="Mondo S."/>
            <person name="Pangilinan J."/>
            <person name="Riley R."/>
            <person name="LaButti K."/>
            <person name="Andreopoulos B."/>
            <person name="Lipzen A."/>
            <person name="Chen C."/>
            <person name="Yanf M."/>
            <person name="Daum C."/>
            <person name="Ng V."/>
            <person name="Clum A."/>
            <person name="Steindorff A."/>
            <person name="Ohm R."/>
            <person name="Martin F."/>
            <person name="Silar P."/>
            <person name="Natvig D."/>
            <person name="Lalanne C."/>
            <person name="Gautier V."/>
            <person name="Ament-velasquez S.L."/>
            <person name="Kruys A."/>
            <person name="Hutchinson M.I."/>
            <person name="Powell A.J."/>
            <person name="Barry K."/>
            <person name="Miller A.N."/>
            <person name="Grigoriev I.V."/>
            <person name="Debuchy R."/>
            <person name="Gladieux P."/>
            <person name="Thoren M.H."/>
            <person name="Johannesson H."/>
        </authorList>
    </citation>
    <scope>NUCLEOTIDE SEQUENCE</scope>
    <source>
        <strain evidence="3">SMH2392-1A</strain>
    </source>
</reference>
<dbReference type="Proteomes" id="UP001172101">
    <property type="component" value="Unassembled WGS sequence"/>
</dbReference>
<evidence type="ECO:0000256" key="1">
    <source>
        <dbReference type="ARBA" id="ARBA00005595"/>
    </source>
</evidence>
<evidence type="ECO:0000313" key="3">
    <source>
        <dbReference type="EMBL" id="KAK0709665.1"/>
    </source>
</evidence>
<dbReference type="GeneID" id="85325861"/>
<comment type="similarity">
    <text evidence="1">Belongs to the CWC16 family.</text>
</comment>
<dbReference type="PANTHER" id="PTHR12111">
    <property type="entry name" value="SPLICING FACTOR YJU2"/>
    <property type="match status" value="1"/>
</dbReference>
<dbReference type="GO" id="GO:0071014">
    <property type="term" value="C:post-mRNA release spliceosomal complex"/>
    <property type="evidence" value="ECO:0007669"/>
    <property type="project" value="TreeGrafter"/>
</dbReference>
<dbReference type="RefSeq" id="XP_060292969.1">
    <property type="nucleotide sequence ID" value="XM_060442591.1"/>
</dbReference>
<feature type="region of interest" description="Disordered" evidence="2">
    <location>
        <begin position="324"/>
        <end position="387"/>
    </location>
</feature>
<dbReference type="InterPro" id="IPR007590">
    <property type="entry name" value="Saf4/Yju2"/>
</dbReference>
<gene>
    <name evidence="3" type="ORF">B0T26DRAFT_722449</name>
</gene>
<dbReference type="GO" id="GO:0005684">
    <property type="term" value="C:U2-type spliceosomal complex"/>
    <property type="evidence" value="ECO:0007669"/>
    <property type="project" value="TreeGrafter"/>
</dbReference>
<organism evidence="3 4">
    <name type="scientific">Lasiosphaeria miniovina</name>
    <dbReference type="NCBI Taxonomy" id="1954250"/>
    <lineage>
        <taxon>Eukaryota</taxon>
        <taxon>Fungi</taxon>
        <taxon>Dikarya</taxon>
        <taxon>Ascomycota</taxon>
        <taxon>Pezizomycotina</taxon>
        <taxon>Sordariomycetes</taxon>
        <taxon>Sordariomycetidae</taxon>
        <taxon>Sordariales</taxon>
        <taxon>Lasiosphaeriaceae</taxon>
        <taxon>Lasiosphaeria</taxon>
    </lineage>
</organism>
<name>A0AA40A5P6_9PEZI</name>
<sequence length="387" mass="42767">MQGFNMGRYVPPDQEGFVSGNKLNKKHALGARAAKLASQGILTVRFEMPFAVWCEHCPKPTVIGQGVRFNAEKKRVGSYFTTPIWSFRMRHTACGGEIDIHTDPQNTAYIVVSGGKRRDTGGDNDDSLVKAGEFAITTAAERAEQRETAFGKLEQTIADRQRLLDATHRVGELHDAAARQWDDPYFQNQRLRKAFRVGRHEREKDAAATEDLQDRMSLGIELLPGTEDDARRAALIDFGGPDMENDGPVAKALARPLFERTTATDRQGKQKVGDEGRRSRNVALESKKTAQRKLKAEMAVSKMRESLVSEIVGNTRAARDPFLDFGHSKDKDAPKGTVLIPGLKRKRAPEEVPGRPPDGAQEPPKVVAETTTTTTTNALVNYNSDSD</sequence>
<accession>A0AA40A5P6</accession>